<dbReference type="InterPro" id="IPR050239">
    <property type="entry name" value="Sigma-70_RNA_pol_init_factors"/>
</dbReference>
<dbReference type="InterPro" id="IPR009042">
    <property type="entry name" value="RNA_pol_sigma70_r1_2"/>
</dbReference>
<accession>U5QCJ8</accession>
<dbReference type="CDD" id="cd06171">
    <property type="entry name" value="Sigma70_r4"/>
    <property type="match status" value="1"/>
</dbReference>
<dbReference type="InterPro" id="IPR000943">
    <property type="entry name" value="RNA_pol_sigma70"/>
</dbReference>
<keyword evidence="4" id="KW-0804">Transcription</keyword>
<evidence type="ECO:0000313" key="7">
    <source>
        <dbReference type="EMBL" id="AGY56601.1"/>
    </source>
</evidence>
<reference evidence="7 8" key="1">
    <citation type="journal article" date="2013" name="PLoS ONE">
        <title>Cultivation and Complete Genome Sequencing of Gloeobacter kilaueensis sp. nov., from a Lava Cave in Kilauea Caldera, Hawai'i.</title>
        <authorList>
            <person name="Saw J.H."/>
            <person name="Schatz M."/>
            <person name="Brown M.V."/>
            <person name="Kunkel D.D."/>
            <person name="Foster J.S."/>
            <person name="Shick H."/>
            <person name="Christensen S."/>
            <person name="Hou S."/>
            <person name="Wan X."/>
            <person name="Donachie S.P."/>
        </authorList>
    </citation>
    <scope>NUCLEOTIDE SEQUENCE [LARGE SCALE GENOMIC DNA]</scope>
    <source>
        <strain evidence="8">JS</strain>
    </source>
</reference>
<dbReference type="SUPFAM" id="SSF88659">
    <property type="entry name" value="Sigma3 and sigma4 domains of RNA polymerase sigma factors"/>
    <property type="match status" value="2"/>
</dbReference>
<dbReference type="SUPFAM" id="SSF88946">
    <property type="entry name" value="Sigma2 domain of RNA polymerase sigma factors"/>
    <property type="match status" value="1"/>
</dbReference>
<evidence type="ECO:0000256" key="2">
    <source>
        <dbReference type="ARBA" id="ARBA00023082"/>
    </source>
</evidence>
<sequence length="345" mass="39963">MRGKHQREDYLLEGEAEREETGSGRQALERSDDLVDLYLNEIGRIARVSAEDEIRLSRLIQAKLAIDAAREELTVRLMRPPAEEEVAEFMGRRGEELIEAVRQGLWAQRRLINANLRLVVSIAKKYIGRNLPFLDLIQEGNIGLMRATEKYDPEKGFRFSTYATWWIRQSITRAIANQARTIRLPIHMVEKVRKVRREMRLATVELGRRPSDEELAARLEMKVKKLRSIQEMARQPVSLDLTVGGEGDISLGEMIEDGQAERPFDEMVQNALAEELQNALKMLRPMERQVLALRFGLEGGESLTLREVGQRFDLTRERIRQIEVEALRKLRRYKQKALLEQYVDS</sequence>
<dbReference type="InterPro" id="IPR007627">
    <property type="entry name" value="RNA_pol_sigma70_r2"/>
</dbReference>
<dbReference type="eggNOG" id="COG0568">
    <property type="taxonomic scope" value="Bacteria"/>
</dbReference>
<dbReference type="EMBL" id="CP003587">
    <property type="protein sequence ID" value="AGY56601.1"/>
    <property type="molecule type" value="Genomic_DNA"/>
</dbReference>
<evidence type="ECO:0000256" key="5">
    <source>
        <dbReference type="SAM" id="MobiDB-lite"/>
    </source>
</evidence>
<keyword evidence="3" id="KW-0238">DNA-binding</keyword>
<dbReference type="KEGG" id="glj:GKIL_0354"/>
<proteinExistence type="predicted"/>
<organism evidence="7 8">
    <name type="scientific">Gloeobacter kilaueensis (strain ATCC BAA-2537 / CCAP 1431/1 / ULC 316 / JS1)</name>
    <dbReference type="NCBI Taxonomy" id="1183438"/>
    <lineage>
        <taxon>Bacteria</taxon>
        <taxon>Bacillati</taxon>
        <taxon>Cyanobacteriota</taxon>
        <taxon>Cyanophyceae</taxon>
        <taxon>Gloeobacterales</taxon>
        <taxon>Gloeobacteraceae</taxon>
        <taxon>Gloeobacter</taxon>
    </lineage>
</organism>
<dbReference type="NCBIfam" id="TIGR02997">
    <property type="entry name" value="Sig70-cyanoRpoD"/>
    <property type="match status" value="1"/>
</dbReference>
<feature type="domain" description="RNA polymerase sigma-70" evidence="6">
    <location>
        <begin position="304"/>
        <end position="330"/>
    </location>
</feature>
<dbReference type="InterPro" id="IPR017848">
    <property type="entry name" value="RNA_pol_sigma_RpoD/SigA_cyanob"/>
</dbReference>
<dbReference type="PATRIC" id="fig|1183438.3.peg.356"/>
<feature type="region of interest" description="Disordered" evidence="5">
    <location>
        <begin position="1"/>
        <end position="27"/>
    </location>
</feature>
<evidence type="ECO:0000259" key="6">
    <source>
        <dbReference type="PROSITE" id="PS00716"/>
    </source>
</evidence>
<name>U5QCJ8_GLOK1</name>
<dbReference type="PRINTS" id="PR00046">
    <property type="entry name" value="SIGMA70FCT"/>
</dbReference>
<dbReference type="InterPro" id="IPR013324">
    <property type="entry name" value="RNA_pol_sigma_r3/r4-like"/>
</dbReference>
<keyword evidence="8" id="KW-1185">Reference proteome</keyword>
<keyword evidence="2" id="KW-0731">Sigma factor</keyword>
<dbReference type="NCBIfam" id="TIGR02937">
    <property type="entry name" value="sigma70-ECF"/>
    <property type="match status" value="1"/>
</dbReference>
<dbReference type="GO" id="GO:0006352">
    <property type="term" value="P:DNA-templated transcription initiation"/>
    <property type="evidence" value="ECO:0007669"/>
    <property type="project" value="InterPro"/>
</dbReference>
<dbReference type="STRING" id="1183438.GKIL_0354"/>
<dbReference type="RefSeq" id="WP_023171618.1">
    <property type="nucleotide sequence ID" value="NC_022600.1"/>
</dbReference>
<dbReference type="Pfam" id="PF04545">
    <property type="entry name" value="Sigma70_r4"/>
    <property type="match status" value="1"/>
</dbReference>
<dbReference type="PANTHER" id="PTHR30603">
    <property type="entry name" value="RNA POLYMERASE SIGMA FACTOR RPO"/>
    <property type="match status" value="1"/>
</dbReference>
<dbReference type="InterPro" id="IPR014284">
    <property type="entry name" value="RNA_pol_sigma-70_dom"/>
</dbReference>
<gene>
    <name evidence="7" type="ORF">GKIL_0354</name>
</gene>
<evidence type="ECO:0000313" key="8">
    <source>
        <dbReference type="Proteomes" id="UP000017396"/>
    </source>
</evidence>
<dbReference type="InterPro" id="IPR007630">
    <property type="entry name" value="RNA_pol_sigma70_r4"/>
</dbReference>
<evidence type="ECO:0000256" key="1">
    <source>
        <dbReference type="ARBA" id="ARBA00023015"/>
    </source>
</evidence>
<dbReference type="GO" id="GO:0003677">
    <property type="term" value="F:DNA binding"/>
    <property type="evidence" value="ECO:0007669"/>
    <property type="project" value="UniProtKB-KW"/>
</dbReference>
<evidence type="ECO:0000256" key="4">
    <source>
        <dbReference type="ARBA" id="ARBA00023163"/>
    </source>
</evidence>
<dbReference type="InterPro" id="IPR013325">
    <property type="entry name" value="RNA_pol_sigma_r2"/>
</dbReference>
<evidence type="ECO:0000256" key="3">
    <source>
        <dbReference type="ARBA" id="ARBA00023125"/>
    </source>
</evidence>
<feature type="compositionally biased region" description="Basic and acidic residues" evidence="5">
    <location>
        <begin position="1"/>
        <end position="10"/>
    </location>
</feature>
<dbReference type="GO" id="GO:0016987">
    <property type="term" value="F:sigma factor activity"/>
    <property type="evidence" value="ECO:0007669"/>
    <property type="project" value="UniProtKB-KW"/>
</dbReference>
<keyword evidence="1" id="KW-0805">Transcription regulation</keyword>
<dbReference type="Pfam" id="PF04542">
    <property type="entry name" value="Sigma70_r2"/>
    <property type="match status" value="1"/>
</dbReference>
<dbReference type="AlphaFoldDB" id="U5QCJ8"/>
<dbReference type="PROSITE" id="PS00716">
    <property type="entry name" value="SIGMA70_2"/>
    <property type="match status" value="1"/>
</dbReference>
<dbReference type="HOGENOM" id="CLU_014793_3_4_3"/>
<dbReference type="PANTHER" id="PTHR30603:SF62">
    <property type="entry name" value="RNA POLYMERASE SIGMA FACTOR SIGA"/>
    <property type="match status" value="1"/>
</dbReference>
<dbReference type="Proteomes" id="UP000017396">
    <property type="component" value="Chromosome"/>
</dbReference>
<dbReference type="InterPro" id="IPR036388">
    <property type="entry name" value="WH-like_DNA-bd_sf"/>
</dbReference>
<dbReference type="InterPro" id="IPR007624">
    <property type="entry name" value="RNA_pol_sigma70_r3"/>
</dbReference>
<dbReference type="Pfam" id="PF00140">
    <property type="entry name" value="Sigma70_r1_2"/>
    <property type="match status" value="1"/>
</dbReference>
<protein>
    <submittedName>
        <fullName evidence="7">RNA polymerase sigma factor RpoD</fullName>
    </submittedName>
</protein>
<dbReference type="Gene3D" id="1.10.601.10">
    <property type="entry name" value="RNA Polymerase Primary Sigma Factor"/>
    <property type="match status" value="1"/>
</dbReference>
<dbReference type="Gene3D" id="1.10.10.10">
    <property type="entry name" value="Winged helix-like DNA-binding domain superfamily/Winged helix DNA-binding domain"/>
    <property type="match status" value="2"/>
</dbReference>
<dbReference type="FunFam" id="1.10.601.10:FF:000001">
    <property type="entry name" value="RNA polymerase sigma factor SigA"/>
    <property type="match status" value="1"/>
</dbReference>
<dbReference type="Pfam" id="PF04539">
    <property type="entry name" value="Sigma70_r3"/>
    <property type="match status" value="1"/>
</dbReference>